<name>A0A347WM29_9LACT</name>
<dbReference type="RefSeq" id="WP_118991031.1">
    <property type="nucleotide sequence ID" value="NZ_CP023434.1"/>
</dbReference>
<sequence>MSITFDCGMEFSNWQSVSNKHEIDIFFVYPDYPNQRGLNEHSNSLLYKNGLRKGINFNELSEGFIQSVNHRVET</sequence>
<organism evidence="1 2">
    <name type="scientific">Suicoccus acidiformans</name>
    <dbReference type="NCBI Taxonomy" id="2036206"/>
    <lineage>
        <taxon>Bacteria</taxon>
        <taxon>Bacillati</taxon>
        <taxon>Bacillota</taxon>
        <taxon>Bacilli</taxon>
        <taxon>Lactobacillales</taxon>
        <taxon>Aerococcaceae</taxon>
        <taxon>Suicoccus</taxon>
    </lineage>
</organism>
<protein>
    <recommendedName>
        <fullName evidence="3">Integrase catalytic domain-containing protein</fullName>
    </recommendedName>
</protein>
<dbReference type="OrthoDB" id="9781678at2"/>
<evidence type="ECO:0000313" key="2">
    <source>
        <dbReference type="Proteomes" id="UP000263232"/>
    </source>
</evidence>
<accession>A0A347WM29</accession>
<evidence type="ECO:0008006" key="3">
    <source>
        <dbReference type="Google" id="ProtNLM"/>
    </source>
</evidence>
<keyword evidence="2" id="KW-1185">Reference proteome</keyword>
<dbReference type="Proteomes" id="UP000263232">
    <property type="component" value="Chromosome"/>
</dbReference>
<dbReference type="KEGG" id="abae:CL176_09055"/>
<proteinExistence type="predicted"/>
<gene>
    <name evidence="1" type="ORF">CL176_09055</name>
</gene>
<dbReference type="InterPro" id="IPR012337">
    <property type="entry name" value="RNaseH-like_sf"/>
</dbReference>
<dbReference type="AlphaFoldDB" id="A0A347WM29"/>
<reference evidence="1 2" key="1">
    <citation type="submission" date="2017-09" db="EMBL/GenBank/DDBJ databases">
        <title>Complete genome sequence of Oxytococcus suis strain ZY16052.</title>
        <authorList>
            <person name="Li F."/>
        </authorList>
    </citation>
    <scope>NUCLEOTIDE SEQUENCE [LARGE SCALE GENOMIC DNA]</scope>
    <source>
        <strain evidence="1 2">ZY16052</strain>
    </source>
</reference>
<dbReference type="EMBL" id="CP023434">
    <property type="protein sequence ID" value="AXY26136.1"/>
    <property type="molecule type" value="Genomic_DNA"/>
</dbReference>
<dbReference type="SUPFAM" id="SSF53098">
    <property type="entry name" value="Ribonuclease H-like"/>
    <property type="match status" value="1"/>
</dbReference>
<evidence type="ECO:0000313" key="1">
    <source>
        <dbReference type="EMBL" id="AXY26136.1"/>
    </source>
</evidence>